<reference evidence="1 2" key="1">
    <citation type="submission" date="2017-08" db="EMBL/GenBank/DDBJ databases">
        <authorList>
            <person name="Chaillou S."/>
        </authorList>
    </citation>
    <scope>NUCLEOTIDE SEQUENCE [LARGE SCALE GENOMIC DNA]</scope>
    <source>
        <strain evidence="1 2">MFPA15A1205</strain>
    </source>
</reference>
<gene>
    <name evidence="1" type="ORF">PLUA15_190080</name>
</gene>
<dbReference type="Proteomes" id="UP000219564">
    <property type="component" value="Unassembled WGS sequence"/>
</dbReference>
<protein>
    <submittedName>
        <fullName evidence="1">Uncharacterized protein</fullName>
    </submittedName>
</protein>
<accession>A0AAX2H428</accession>
<evidence type="ECO:0000313" key="1">
    <source>
        <dbReference type="EMBL" id="SOB51053.1"/>
    </source>
</evidence>
<evidence type="ECO:0000313" key="2">
    <source>
        <dbReference type="Proteomes" id="UP000219564"/>
    </source>
</evidence>
<proteinExistence type="predicted"/>
<organism evidence="1 2">
    <name type="scientific">Pseudomonas lundensis</name>
    <dbReference type="NCBI Taxonomy" id="86185"/>
    <lineage>
        <taxon>Bacteria</taxon>
        <taxon>Pseudomonadati</taxon>
        <taxon>Pseudomonadota</taxon>
        <taxon>Gammaproteobacteria</taxon>
        <taxon>Pseudomonadales</taxon>
        <taxon>Pseudomonadaceae</taxon>
        <taxon>Pseudomonas</taxon>
    </lineage>
</organism>
<sequence>MVVRTEAPKVWRIRGFALISVQIPGLIQAIETSYSQDVVSNNAIHSAQRAVLPHQLRSDKRNLSGWILEILILPWSYSPGTEING</sequence>
<comment type="caution">
    <text evidence="1">The sequence shown here is derived from an EMBL/GenBank/DDBJ whole genome shotgun (WGS) entry which is preliminary data.</text>
</comment>
<dbReference type="EMBL" id="OBKZ01000011">
    <property type="protein sequence ID" value="SOB51053.1"/>
    <property type="molecule type" value="Genomic_DNA"/>
</dbReference>
<name>A0AAX2H428_9PSED</name>
<dbReference type="AlphaFoldDB" id="A0AAX2H428"/>